<dbReference type="RefSeq" id="WP_117853450.1">
    <property type="nucleotide sequence ID" value="NZ_JAKKWV010000026.1"/>
</dbReference>
<gene>
    <name evidence="1" type="ORF">DWX04_15255</name>
</gene>
<reference evidence="1 2" key="1">
    <citation type="submission" date="2018-08" db="EMBL/GenBank/DDBJ databases">
        <title>A genome reference for cultivated species of the human gut microbiota.</title>
        <authorList>
            <person name="Zou Y."/>
            <person name="Xue W."/>
            <person name="Luo G."/>
        </authorList>
    </citation>
    <scope>NUCLEOTIDE SEQUENCE [LARGE SCALE GENOMIC DNA]</scope>
    <source>
        <strain evidence="1 2">AF18-14</strain>
    </source>
</reference>
<dbReference type="EMBL" id="QRXI01000021">
    <property type="protein sequence ID" value="RGT90361.1"/>
    <property type="molecule type" value="Genomic_DNA"/>
</dbReference>
<name>A0A412QHF4_PHOVU</name>
<sequence length="258" mass="30960">MNSEIIYKSVTHLATKRFSSKHYSIRIAFYEHNIAVADITYKKRGCANTIDGRDYLRSSRVSFDECKVESMYDYFDCLNGLDKDKVARRWFIREMRYCTKDFLTPDGRFNREQAKAAENKIFHRSHLEIPKMTVEMLKSLKPLCEEALCGSFHQLIRISSPEWEIKYSPKTLQSPMFIRKVLNRRKETPIVLPTDVLLEWIKNLFPAFYQEIEQNRKMDSCQVLIRYRWLEHEYPSMEITVMDCNYIIYTIRWNRETL</sequence>
<accession>A0A412QHF4</accession>
<evidence type="ECO:0000313" key="2">
    <source>
        <dbReference type="Proteomes" id="UP000283833"/>
    </source>
</evidence>
<proteinExistence type="predicted"/>
<dbReference type="Proteomes" id="UP000283833">
    <property type="component" value="Unassembled WGS sequence"/>
</dbReference>
<organism evidence="1 2">
    <name type="scientific">Phocaeicola vulgatus</name>
    <name type="common">Bacteroides vulgatus</name>
    <dbReference type="NCBI Taxonomy" id="821"/>
    <lineage>
        <taxon>Bacteria</taxon>
        <taxon>Pseudomonadati</taxon>
        <taxon>Bacteroidota</taxon>
        <taxon>Bacteroidia</taxon>
        <taxon>Bacteroidales</taxon>
        <taxon>Bacteroidaceae</taxon>
        <taxon>Phocaeicola</taxon>
    </lineage>
</organism>
<comment type="caution">
    <text evidence="1">The sequence shown here is derived from an EMBL/GenBank/DDBJ whole genome shotgun (WGS) entry which is preliminary data.</text>
</comment>
<evidence type="ECO:0000313" key="1">
    <source>
        <dbReference type="EMBL" id="RGT90361.1"/>
    </source>
</evidence>
<protein>
    <submittedName>
        <fullName evidence="1">Uncharacterized protein</fullName>
    </submittedName>
</protein>
<dbReference type="AlphaFoldDB" id="A0A412QHF4"/>